<protein>
    <submittedName>
        <fullName evidence="1">Uncharacterized protein</fullName>
    </submittedName>
</protein>
<evidence type="ECO:0000313" key="1">
    <source>
        <dbReference type="EMBL" id="JAH55236.1"/>
    </source>
</evidence>
<sequence length="48" mass="5398">MSQNINIWYVNIIFIIPFTDSSSNSKLHTGKDYIIKYANSTAADSVCL</sequence>
<accession>A0A0E9TNU8</accession>
<name>A0A0E9TNU8_ANGAN</name>
<dbReference type="EMBL" id="GBXM01053341">
    <property type="protein sequence ID" value="JAH55236.1"/>
    <property type="molecule type" value="Transcribed_RNA"/>
</dbReference>
<reference evidence="1" key="2">
    <citation type="journal article" date="2015" name="Fish Shellfish Immunol.">
        <title>Early steps in the European eel (Anguilla anguilla)-Vibrio vulnificus interaction in the gills: Role of the RtxA13 toxin.</title>
        <authorList>
            <person name="Callol A."/>
            <person name="Pajuelo D."/>
            <person name="Ebbesson L."/>
            <person name="Teles M."/>
            <person name="MacKenzie S."/>
            <person name="Amaro C."/>
        </authorList>
    </citation>
    <scope>NUCLEOTIDE SEQUENCE</scope>
</reference>
<reference evidence="1" key="1">
    <citation type="submission" date="2014-11" db="EMBL/GenBank/DDBJ databases">
        <authorList>
            <person name="Amaro Gonzalez C."/>
        </authorList>
    </citation>
    <scope>NUCLEOTIDE SEQUENCE</scope>
</reference>
<proteinExistence type="predicted"/>
<organism evidence="1">
    <name type="scientific">Anguilla anguilla</name>
    <name type="common">European freshwater eel</name>
    <name type="synonym">Muraena anguilla</name>
    <dbReference type="NCBI Taxonomy" id="7936"/>
    <lineage>
        <taxon>Eukaryota</taxon>
        <taxon>Metazoa</taxon>
        <taxon>Chordata</taxon>
        <taxon>Craniata</taxon>
        <taxon>Vertebrata</taxon>
        <taxon>Euteleostomi</taxon>
        <taxon>Actinopterygii</taxon>
        <taxon>Neopterygii</taxon>
        <taxon>Teleostei</taxon>
        <taxon>Anguilliformes</taxon>
        <taxon>Anguillidae</taxon>
        <taxon>Anguilla</taxon>
    </lineage>
</organism>
<dbReference type="AlphaFoldDB" id="A0A0E9TNU8"/>